<sequence>MHLPICPGMLSNIELEILILRVRLWDIAPYDVCRRGHMSGQWKRCSFLDKHNVALIKLGSEDTSLMRCGLEGAKLFFRSRVQLGVRKGSNGIYMYSEGSRMVLGRHGNCILQVEDFSDFFYSFARMLSHNQRSSWCLLLWSLWNSRNQNLWEEITENSAAVSDRTSKFLQQWDVANQVAERPDNGSLQPVQSRWTKPPAGTLKCNVDAAFVEEEVGFGMRLRDAYGLYYAMPWLKDLNAKNVIFELYTDLFELGCIIQD</sequence>
<organism evidence="1 2">
    <name type="scientific">Trifolium subterraneum</name>
    <name type="common">Subterranean clover</name>
    <dbReference type="NCBI Taxonomy" id="3900"/>
    <lineage>
        <taxon>Eukaryota</taxon>
        <taxon>Viridiplantae</taxon>
        <taxon>Streptophyta</taxon>
        <taxon>Embryophyta</taxon>
        <taxon>Tracheophyta</taxon>
        <taxon>Spermatophyta</taxon>
        <taxon>Magnoliopsida</taxon>
        <taxon>eudicotyledons</taxon>
        <taxon>Gunneridae</taxon>
        <taxon>Pentapetalae</taxon>
        <taxon>rosids</taxon>
        <taxon>fabids</taxon>
        <taxon>Fabales</taxon>
        <taxon>Fabaceae</taxon>
        <taxon>Papilionoideae</taxon>
        <taxon>50 kb inversion clade</taxon>
        <taxon>NPAAA clade</taxon>
        <taxon>Hologalegina</taxon>
        <taxon>IRL clade</taxon>
        <taxon>Trifolieae</taxon>
        <taxon>Trifolium</taxon>
    </lineage>
</organism>
<dbReference type="EMBL" id="DF973725">
    <property type="protein sequence ID" value="GAU38662.1"/>
    <property type="molecule type" value="Genomic_DNA"/>
</dbReference>
<reference evidence="2" key="1">
    <citation type="journal article" date="2017" name="Front. Plant Sci.">
        <title>Climate Clever Clovers: New Paradigm to Reduce the Environmental Footprint of Ruminants by Breeding Low Methanogenic Forages Utilizing Haplotype Variation.</title>
        <authorList>
            <person name="Kaur P."/>
            <person name="Appels R."/>
            <person name="Bayer P.E."/>
            <person name="Keeble-Gagnere G."/>
            <person name="Wang J."/>
            <person name="Hirakawa H."/>
            <person name="Shirasawa K."/>
            <person name="Vercoe P."/>
            <person name="Stefanova K."/>
            <person name="Durmic Z."/>
            <person name="Nichols P."/>
            <person name="Revell C."/>
            <person name="Isobe S.N."/>
            <person name="Edwards D."/>
            <person name="Erskine W."/>
        </authorList>
    </citation>
    <scope>NUCLEOTIDE SEQUENCE [LARGE SCALE GENOMIC DNA]</scope>
    <source>
        <strain evidence="2">cv. Daliak</strain>
    </source>
</reference>
<keyword evidence="2" id="KW-1185">Reference proteome</keyword>
<evidence type="ECO:0000313" key="1">
    <source>
        <dbReference type="EMBL" id="GAU38662.1"/>
    </source>
</evidence>
<proteinExistence type="predicted"/>
<gene>
    <name evidence="1" type="ORF">TSUD_292440</name>
</gene>
<accession>A0A2Z6NQ55</accession>
<dbReference type="AlphaFoldDB" id="A0A2Z6NQ55"/>
<protein>
    <recommendedName>
        <fullName evidence="3">RNase H type-1 domain-containing protein</fullName>
    </recommendedName>
</protein>
<evidence type="ECO:0008006" key="3">
    <source>
        <dbReference type="Google" id="ProtNLM"/>
    </source>
</evidence>
<name>A0A2Z6NQ55_TRISU</name>
<dbReference type="Proteomes" id="UP000242715">
    <property type="component" value="Unassembled WGS sequence"/>
</dbReference>
<evidence type="ECO:0000313" key="2">
    <source>
        <dbReference type="Proteomes" id="UP000242715"/>
    </source>
</evidence>
<dbReference type="OrthoDB" id="943216at2759"/>